<dbReference type="InterPro" id="IPR003593">
    <property type="entry name" value="AAA+_ATPase"/>
</dbReference>
<keyword evidence="2 5" id="KW-0547">Nucleotide-binding</keyword>
<accession>A0A212QKS7</accession>
<gene>
    <name evidence="7" type="ORF">SAMN02746019_00002680</name>
</gene>
<dbReference type="GO" id="GO:0005524">
    <property type="term" value="F:ATP binding"/>
    <property type="evidence" value="ECO:0007669"/>
    <property type="project" value="UniProtKB-UniRule"/>
</dbReference>
<dbReference type="CDD" id="cd01127">
    <property type="entry name" value="TrwB_TraG_TraD_VirD4"/>
    <property type="match status" value="1"/>
</dbReference>
<dbReference type="Gene3D" id="3.40.50.300">
    <property type="entry name" value="P-loop containing nucleotide triphosphate hydrolases"/>
    <property type="match status" value="2"/>
</dbReference>
<evidence type="ECO:0000256" key="5">
    <source>
        <dbReference type="PROSITE-ProRule" id="PRU00289"/>
    </source>
</evidence>
<evidence type="ECO:0000313" key="8">
    <source>
        <dbReference type="Proteomes" id="UP000197025"/>
    </source>
</evidence>
<dbReference type="OrthoDB" id="151364at2"/>
<evidence type="ECO:0000256" key="4">
    <source>
        <dbReference type="ARBA" id="ARBA00023125"/>
    </source>
</evidence>
<dbReference type="RefSeq" id="WP_088570282.1">
    <property type="nucleotide sequence ID" value="NZ_FYEK01000008.1"/>
</dbReference>
<evidence type="ECO:0000259" key="6">
    <source>
        <dbReference type="PROSITE" id="PS50901"/>
    </source>
</evidence>
<dbReference type="InterPro" id="IPR002543">
    <property type="entry name" value="FtsK_dom"/>
</dbReference>
<dbReference type="InterPro" id="IPR027417">
    <property type="entry name" value="P-loop_NTPase"/>
</dbReference>
<dbReference type="AlphaFoldDB" id="A0A212QKS7"/>
<feature type="domain" description="FtsK" evidence="6">
    <location>
        <begin position="117"/>
        <end position="289"/>
    </location>
</feature>
<sequence length="342" mass="36876">MKRRWLEAQADLVEQVLWQHRSPGRVTGGRLTPTAIFFQIVPAPGVRWSRLKGLAEELALALGVPSVRIQREGPVVQLEIPRPDPQTVRFLPLMEQVRRTLPRYPLYTALLGLATDGAPLLIRLTSPQVAHILIAGTTGSGKTSLARTMLASLVLTHRPAQLALVLLDPKGTAFAAFRELPHVQAFVPGDPSEAAACLEEAVRWMERRAQEGISTPRVLIVIDELGDLVQQGGREVSGLLARLAQRGREAGIHLLACTQKPSAALLGGQLTANFPARLVGRVVSAEDARVAAGIGGTGAERLQGKGDFLAVVGGTVTRFQAAYLAPEELRAMLRQRTANERG</sequence>
<evidence type="ECO:0000313" key="7">
    <source>
        <dbReference type="EMBL" id="SNB59906.1"/>
    </source>
</evidence>
<reference evidence="8" key="1">
    <citation type="submission" date="2017-06" db="EMBL/GenBank/DDBJ databases">
        <authorList>
            <person name="Varghese N."/>
            <person name="Submissions S."/>
        </authorList>
    </citation>
    <scope>NUCLEOTIDE SEQUENCE [LARGE SCALE GENOMIC DNA]</scope>
    <source>
        <strain evidence="8">JAD2</strain>
    </source>
</reference>
<dbReference type="PANTHER" id="PTHR22683">
    <property type="entry name" value="SPORULATION PROTEIN RELATED"/>
    <property type="match status" value="1"/>
</dbReference>
<evidence type="ECO:0000256" key="1">
    <source>
        <dbReference type="ARBA" id="ARBA00006474"/>
    </source>
</evidence>
<keyword evidence="3 5" id="KW-0067">ATP-binding</keyword>
<dbReference type="EMBL" id="FYEK01000008">
    <property type="protein sequence ID" value="SNB59906.1"/>
    <property type="molecule type" value="Genomic_DNA"/>
</dbReference>
<dbReference type="Proteomes" id="UP000197025">
    <property type="component" value="Unassembled WGS sequence"/>
</dbReference>
<dbReference type="Pfam" id="PF17854">
    <property type="entry name" value="FtsK_alpha"/>
    <property type="match status" value="1"/>
</dbReference>
<dbReference type="PANTHER" id="PTHR22683:SF41">
    <property type="entry name" value="DNA TRANSLOCASE FTSK"/>
    <property type="match status" value="1"/>
</dbReference>
<comment type="similarity">
    <text evidence="1">Belongs to the FtsK/SpoIIIE/SftA family.</text>
</comment>
<evidence type="ECO:0000256" key="3">
    <source>
        <dbReference type="ARBA" id="ARBA00022840"/>
    </source>
</evidence>
<keyword evidence="4" id="KW-0238">DNA-binding</keyword>
<organism evidence="7 8">
    <name type="scientific">Thermoflexus hugenholtzii JAD2</name>
    <dbReference type="NCBI Taxonomy" id="877466"/>
    <lineage>
        <taxon>Bacteria</taxon>
        <taxon>Bacillati</taxon>
        <taxon>Chloroflexota</taxon>
        <taxon>Thermoflexia</taxon>
        <taxon>Thermoflexales</taxon>
        <taxon>Thermoflexaceae</taxon>
        <taxon>Thermoflexus</taxon>
    </lineage>
</organism>
<name>A0A212QKS7_9CHLR</name>
<dbReference type="Gene3D" id="3.30.980.40">
    <property type="match status" value="1"/>
</dbReference>
<keyword evidence="8" id="KW-1185">Reference proteome</keyword>
<evidence type="ECO:0000256" key="2">
    <source>
        <dbReference type="ARBA" id="ARBA00022741"/>
    </source>
</evidence>
<dbReference type="SMART" id="SM00382">
    <property type="entry name" value="AAA"/>
    <property type="match status" value="1"/>
</dbReference>
<dbReference type="InterPro" id="IPR041027">
    <property type="entry name" value="FtsK_alpha"/>
</dbReference>
<dbReference type="GO" id="GO:0003677">
    <property type="term" value="F:DNA binding"/>
    <property type="evidence" value="ECO:0007669"/>
    <property type="project" value="UniProtKB-KW"/>
</dbReference>
<dbReference type="InParanoid" id="A0A212QKS7"/>
<proteinExistence type="inferred from homology"/>
<dbReference type="SUPFAM" id="SSF52540">
    <property type="entry name" value="P-loop containing nucleoside triphosphate hydrolases"/>
    <property type="match status" value="1"/>
</dbReference>
<dbReference type="Pfam" id="PF01580">
    <property type="entry name" value="FtsK_SpoIIIE"/>
    <property type="match status" value="2"/>
</dbReference>
<feature type="binding site" evidence="5">
    <location>
        <begin position="136"/>
        <end position="143"/>
    </location>
    <ligand>
        <name>ATP</name>
        <dbReference type="ChEBI" id="CHEBI:30616"/>
    </ligand>
</feature>
<dbReference type="PROSITE" id="PS50901">
    <property type="entry name" value="FTSK"/>
    <property type="match status" value="1"/>
</dbReference>
<dbReference type="InterPro" id="IPR050206">
    <property type="entry name" value="FtsK/SpoIIIE/SftA"/>
</dbReference>
<protein>
    <submittedName>
        <fullName evidence="7">DNA segregation ATPase FtsK/SpoIIIE, S-DNA-T family</fullName>
    </submittedName>
</protein>